<keyword evidence="2" id="KW-0378">Hydrolase</keyword>
<feature type="compositionally biased region" description="Polar residues" evidence="3">
    <location>
        <begin position="57"/>
        <end position="66"/>
    </location>
</feature>
<evidence type="ECO:0000256" key="1">
    <source>
        <dbReference type="ARBA" id="ARBA00022722"/>
    </source>
</evidence>
<evidence type="ECO:0000313" key="4">
    <source>
        <dbReference type="EMBL" id="MDZ5663777.1"/>
    </source>
</evidence>
<evidence type="ECO:0000256" key="3">
    <source>
        <dbReference type="SAM" id="MobiDB-lite"/>
    </source>
</evidence>
<dbReference type="InterPro" id="IPR016191">
    <property type="entry name" value="Ribonuclease/ribotoxin"/>
</dbReference>
<dbReference type="Gene3D" id="3.10.450.30">
    <property type="entry name" value="Microbial ribonucleases"/>
    <property type="match status" value="1"/>
</dbReference>
<keyword evidence="1" id="KW-0540">Nuclease</keyword>
<protein>
    <submittedName>
        <fullName evidence="4">Ribonuclease domain-containing protein</fullName>
    </submittedName>
</protein>
<gene>
    <name evidence="4" type="ORF">SFC79_18520</name>
</gene>
<dbReference type="InterPro" id="IPR000026">
    <property type="entry name" value="N1-like"/>
</dbReference>
<dbReference type="RefSeq" id="WP_322425472.1">
    <property type="nucleotide sequence ID" value="NZ_JAXQPW010000007.1"/>
</dbReference>
<proteinExistence type="predicted"/>
<reference evidence="4 5" key="1">
    <citation type="submission" date="2023-11" db="EMBL/GenBank/DDBJ databases">
        <title>Novel species in genus Nocardioides.</title>
        <authorList>
            <person name="Zhou H."/>
        </authorList>
    </citation>
    <scope>NUCLEOTIDE SEQUENCE [LARGE SCALE GENOMIC DNA]</scope>
    <source>
        <strain evidence="4 5">S-58</strain>
    </source>
</reference>
<dbReference type="Proteomes" id="UP001291999">
    <property type="component" value="Unassembled WGS sequence"/>
</dbReference>
<keyword evidence="5" id="KW-1185">Reference proteome</keyword>
<comment type="caution">
    <text evidence="4">The sequence shown here is derived from an EMBL/GenBank/DDBJ whole genome shotgun (WGS) entry which is preliminary data.</text>
</comment>
<dbReference type="EMBL" id="JAXQPW010000007">
    <property type="protein sequence ID" value="MDZ5663777.1"/>
    <property type="molecule type" value="Genomic_DNA"/>
</dbReference>
<evidence type="ECO:0000256" key="2">
    <source>
        <dbReference type="ARBA" id="ARBA00022801"/>
    </source>
</evidence>
<feature type="region of interest" description="Disordered" evidence="3">
    <location>
        <begin position="34"/>
        <end position="93"/>
    </location>
</feature>
<dbReference type="SUPFAM" id="SSF53933">
    <property type="entry name" value="Microbial ribonucleases"/>
    <property type="match status" value="1"/>
</dbReference>
<name>A0ABU5KFN1_9ACTN</name>
<organism evidence="4 5">
    <name type="scientific">Nocardioides renjunii</name>
    <dbReference type="NCBI Taxonomy" id="3095075"/>
    <lineage>
        <taxon>Bacteria</taxon>
        <taxon>Bacillati</taxon>
        <taxon>Actinomycetota</taxon>
        <taxon>Actinomycetes</taxon>
        <taxon>Propionibacteriales</taxon>
        <taxon>Nocardioidaceae</taxon>
        <taxon>Nocardioides</taxon>
    </lineage>
</organism>
<sequence length="180" mass="19069">MAASAGRRRYRWLVLLVAAAILLVSMFIPADRDGTDSGAGAEDATSESASEPDFASPTVTATPTRDSTTFPATPPPSASGGTDPGSGLPVVRLDDLPPEAARTVEAIADGPPFPEDRDGVTFENREELLPDRARGYYREFTVPTPGSSDRGARRIVAGQGGELYWTADHYRSFSRIAGSP</sequence>
<accession>A0ABU5KFN1</accession>
<dbReference type="Pfam" id="PF00545">
    <property type="entry name" value="Ribonuclease"/>
    <property type="match status" value="1"/>
</dbReference>
<evidence type="ECO:0000313" key="5">
    <source>
        <dbReference type="Proteomes" id="UP001291999"/>
    </source>
</evidence>